<gene>
    <name evidence="1" type="ORF">SLEP1_g15125</name>
</gene>
<comment type="caution">
    <text evidence="1">The sequence shown here is derived from an EMBL/GenBank/DDBJ whole genome shotgun (WGS) entry which is preliminary data.</text>
</comment>
<dbReference type="Proteomes" id="UP001054252">
    <property type="component" value="Unassembled WGS sequence"/>
</dbReference>
<evidence type="ECO:0000313" key="2">
    <source>
        <dbReference type="Proteomes" id="UP001054252"/>
    </source>
</evidence>
<organism evidence="1 2">
    <name type="scientific">Rubroshorea leprosula</name>
    <dbReference type="NCBI Taxonomy" id="152421"/>
    <lineage>
        <taxon>Eukaryota</taxon>
        <taxon>Viridiplantae</taxon>
        <taxon>Streptophyta</taxon>
        <taxon>Embryophyta</taxon>
        <taxon>Tracheophyta</taxon>
        <taxon>Spermatophyta</taxon>
        <taxon>Magnoliopsida</taxon>
        <taxon>eudicotyledons</taxon>
        <taxon>Gunneridae</taxon>
        <taxon>Pentapetalae</taxon>
        <taxon>rosids</taxon>
        <taxon>malvids</taxon>
        <taxon>Malvales</taxon>
        <taxon>Dipterocarpaceae</taxon>
        <taxon>Rubroshorea</taxon>
    </lineage>
</organism>
<keyword evidence="2" id="KW-1185">Reference proteome</keyword>
<proteinExistence type="predicted"/>
<protein>
    <submittedName>
        <fullName evidence="1">Uncharacterized protein</fullName>
    </submittedName>
</protein>
<dbReference type="AlphaFoldDB" id="A0AAV5IWU1"/>
<evidence type="ECO:0000313" key="1">
    <source>
        <dbReference type="EMBL" id="GKV02728.1"/>
    </source>
</evidence>
<name>A0AAV5IWU1_9ROSI</name>
<accession>A0AAV5IWU1</accession>
<reference evidence="1 2" key="1">
    <citation type="journal article" date="2021" name="Commun. Biol.">
        <title>The genome of Shorea leprosula (Dipterocarpaceae) highlights the ecological relevance of drought in aseasonal tropical rainforests.</title>
        <authorList>
            <person name="Ng K.K.S."/>
            <person name="Kobayashi M.J."/>
            <person name="Fawcett J.A."/>
            <person name="Hatakeyama M."/>
            <person name="Paape T."/>
            <person name="Ng C.H."/>
            <person name="Ang C.C."/>
            <person name="Tnah L.H."/>
            <person name="Lee C.T."/>
            <person name="Nishiyama T."/>
            <person name="Sese J."/>
            <person name="O'Brien M.J."/>
            <person name="Copetti D."/>
            <person name="Mohd Noor M.I."/>
            <person name="Ong R.C."/>
            <person name="Putra M."/>
            <person name="Sireger I.Z."/>
            <person name="Indrioko S."/>
            <person name="Kosugi Y."/>
            <person name="Izuno A."/>
            <person name="Isagi Y."/>
            <person name="Lee S.L."/>
            <person name="Shimizu K.K."/>
        </authorList>
    </citation>
    <scope>NUCLEOTIDE SEQUENCE [LARGE SCALE GENOMIC DNA]</scope>
    <source>
        <strain evidence="1">214</strain>
    </source>
</reference>
<sequence>MIFAFFSCSRTRFELRNLLPYWNFQICSAPSFLTAGCS</sequence>
<dbReference type="EMBL" id="BPVZ01000019">
    <property type="protein sequence ID" value="GKV02728.1"/>
    <property type="molecule type" value="Genomic_DNA"/>
</dbReference>